<evidence type="ECO:0000313" key="2">
    <source>
        <dbReference type="EMBL" id="GFS19527.1"/>
    </source>
</evidence>
<name>A0AAV4JEV7_9GAST</name>
<dbReference type="PROSITE" id="PS50206">
    <property type="entry name" value="RHODANESE_3"/>
    <property type="match status" value="1"/>
</dbReference>
<dbReference type="EMBL" id="BMAT01003075">
    <property type="protein sequence ID" value="GFS19527.1"/>
    <property type="molecule type" value="Genomic_DNA"/>
</dbReference>
<dbReference type="PANTHER" id="PTHR46659">
    <property type="entry name" value="SERINE/THREONINE/TYROSINE-INTERACTING-LIKE PROTEIN 1"/>
    <property type="match status" value="1"/>
</dbReference>
<proteinExistence type="predicted"/>
<comment type="caution">
    <text evidence="2">The sequence shown here is derived from an EMBL/GenBank/DDBJ whole genome shotgun (WGS) entry which is preliminary data.</text>
</comment>
<dbReference type="GO" id="GO:0004864">
    <property type="term" value="F:protein phosphatase inhibitor activity"/>
    <property type="evidence" value="ECO:0007669"/>
    <property type="project" value="TreeGrafter"/>
</dbReference>
<dbReference type="AlphaFoldDB" id="A0AAV4JEV7"/>
<gene>
    <name evidence="2" type="ORF">ElyMa_001547000</name>
</gene>
<sequence>MEGFQLIEPNELYNMLQRGTNYSSLSDTNFLLLVDARKKHEYNESHVVTAKKAPRSENGLFMIPYDAELECKQNIVVYDSNTKELMGATPALECGKLFWDMGSRHEIKILKGGYEEFSALYPFLRTQKILFTPRRRRWGQLKACCHTDIRSACIHHIQSHYPDTGPTRLNTKSILPDTRRINR</sequence>
<dbReference type="GO" id="GO:0019903">
    <property type="term" value="F:protein phosphatase binding"/>
    <property type="evidence" value="ECO:0007669"/>
    <property type="project" value="TreeGrafter"/>
</dbReference>
<dbReference type="SUPFAM" id="SSF52821">
    <property type="entry name" value="Rhodanese/Cell cycle control phosphatase"/>
    <property type="match status" value="1"/>
</dbReference>
<dbReference type="Gene3D" id="3.40.250.10">
    <property type="entry name" value="Rhodanese-like domain"/>
    <property type="match status" value="1"/>
</dbReference>
<dbReference type="InterPro" id="IPR053272">
    <property type="entry name" value="STY_interacting-like"/>
</dbReference>
<evidence type="ECO:0000259" key="1">
    <source>
        <dbReference type="PROSITE" id="PS50206"/>
    </source>
</evidence>
<dbReference type="InterPro" id="IPR036873">
    <property type="entry name" value="Rhodanese-like_dom_sf"/>
</dbReference>
<dbReference type="PANTHER" id="PTHR46659:SF1">
    <property type="entry name" value="SERINE_THREONINE_TYROSINE-INTERACTING-LIKE PROTEIN 1"/>
    <property type="match status" value="1"/>
</dbReference>
<dbReference type="Proteomes" id="UP000762676">
    <property type="component" value="Unassembled WGS sequence"/>
</dbReference>
<dbReference type="GO" id="GO:0001691">
    <property type="term" value="F:pseudophosphatase activity"/>
    <property type="evidence" value="ECO:0007669"/>
    <property type="project" value="TreeGrafter"/>
</dbReference>
<dbReference type="GO" id="GO:2001244">
    <property type="term" value="P:positive regulation of intrinsic apoptotic signaling pathway"/>
    <property type="evidence" value="ECO:0007669"/>
    <property type="project" value="TreeGrafter"/>
</dbReference>
<accession>A0AAV4JEV7</accession>
<feature type="domain" description="Rhodanese" evidence="1">
    <location>
        <begin position="27"/>
        <end position="125"/>
    </location>
</feature>
<evidence type="ECO:0000313" key="3">
    <source>
        <dbReference type="Proteomes" id="UP000762676"/>
    </source>
</evidence>
<reference evidence="2 3" key="1">
    <citation type="journal article" date="2021" name="Elife">
        <title>Chloroplast acquisition without the gene transfer in kleptoplastic sea slugs, Plakobranchus ocellatus.</title>
        <authorList>
            <person name="Maeda T."/>
            <person name="Takahashi S."/>
            <person name="Yoshida T."/>
            <person name="Shimamura S."/>
            <person name="Takaki Y."/>
            <person name="Nagai Y."/>
            <person name="Toyoda A."/>
            <person name="Suzuki Y."/>
            <person name="Arimoto A."/>
            <person name="Ishii H."/>
            <person name="Satoh N."/>
            <person name="Nishiyama T."/>
            <person name="Hasebe M."/>
            <person name="Maruyama T."/>
            <person name="Minagawa J."/>
            <person name="Obokata J."/>
            <person name="Shigenobu S."/>
        </authorList>
    </citation>
    <scope>NUCLEOTIDE SEQUENCE [LARGE SCALE GENOMIC DNA]</scope>
</reference>
<organism evidence="2 3">
    <name type="scientific">Elysia marginata</name>
    <dbReference type="NCBI Taxonomy" id="1093978"/>
    <lineage>
        <taxon>Eukaryota</taxon>
        <taxon>Metazoa</taxon>
        <taxon>Spiralia</taxon>
        <taxon>Lophotrochozoa</taxon>
        <taxon>Mollusca</taxon>
        <taxon>Gastropoda</taxon>
        <taxon>Heterobranchia</taxon>
        <taxon>Euthyneura</taxon>
        <taxon>Panpulmonata</taxon>
        <taxon>Sacoglossa</taxon>
        <taxon>Placobranchoidea</taxon>
        <taxon>Plakobranchidae</taxon>
        <taxon>Elysia</taxon>
    </lineage>
</organism>
<dbReference type="SMART" id="SM00450">
    <property type="entry name" value="RHOD"/>
    <property type="match status" value="1"/>
</dbReference>
<keyword evidence="3" id="KW-1185">Reference proteome</keyword>
<protein>
    <submittedName>
        <fullName evidence="2">Serine/threonine/tyrosine-interacting-like protein 1</fullName>
    </submittedName>
</protein>
<dbReference type="InterPro" id="IPR001763">
    <property type="entry name" value="Rhodanese-like_dom"/>
</dbReference>
<dbReference type="Pfam" id="PF00581">
    <property type="entry name" value="Rhodanese"/>
    <property type="match status" value="1"/>
</dbReference>
<dbReference type="GO" id="GO:0005739">
    <property type="term" value="C:mitochondrion"/>
    <property type="evidence" value="ECO:0007669"/>
    <property type="project" value="TreeGrafter"/>
</dbReference>
<dbReference type="GO" id="GO:0062030">
    <property type="term" value="P:negative regulation of stress granule assembly"/>
    <property type="evidence" value="ECO:0007669"/>
    <property type="project" value="TreeGrafter"/>
</dbReference>